<evidence type="ECO:0000256" key="4">
    <source>
        <dbReference type="ARBA" id="ARBA00023172"/>
    </source>
</evidence>
<organism evidence="8 9">
    <name type="scientific">Gloeomargarita lithophora Alchichica-D10</name>
    <dbReference type="NCBI Taxonomy" id="1188229"/>
    <lineage>
        <taxon>Bacteria</taxon>
        <taxon>Bacillati</taxon>
        <taxon>Cyanobacteriota</taxon>
        <taxon>Cyanophyceae</taxon>
        <taxon>Gloeomargaritales</taxon>
        <taxon>Gloeomargaritaceae</taxon>
        <taxon>Gloeomargarita</taxon>
    </lineage>
</organism>
<dbReference type="InterPro" id="IPR011010">
    <property type="entry name" value="DNA_brk_join_enz"/>
</dbReference>
<dbReference type="EMBL" id="CP017675">
    <property type="protein sequence ID" value="APB32799.1"/>
    <property type="molecule type" value="Genomic_DNA"/>
</dbReference>
<dbReference type="InterPro" id="IPR025166">
    <property type="entry name" value="Integrase_DNA_bind_dom"/>
</dbReference>
<dbReference type="PROSITE" id="PS51898">
    <property type="entry name" value="TYR_RECOMBINASE"/>
    <property type="match status" value="1"/>
</dbReference>
<dbReference type="OrthoDB" id="7388552at2"/>
<reference evidence="8 9" key="1">
    <citation type="submission" date="2016-10" db="EMBL/GenBank/DDBJ databases">
        <title>Description of Gloeomargarita lithophora gen. nov., sp. nov., a thylakoid-bearing basal-branching cyanobacterium with intracellular carbonates, and proposal for Gloeomargaritales ord. nov.</title>
        <authorList>
            <person name="Moreira D."/>
            <person name="Tavera R."/>
            <person name="Benzerara K."/>
            <person name="Skouri-Panet F."/>
            <person name="Couradeau E."/>
            <person name="Gerard E."/>
            <person name="Loussert C."/>
            <person name="Novelo E."/>
            <person name="Zivanovic Y."/>
            <person name="Lopez-Garcia P."/>
        </authorList>
    </citation>
    <scope>NUCLEOTIDE SEQUENCE [LARGE SCALE GENOMIC DNA]</scope>
    <source>
        <strain evidence="8 9">D10</strain>
    </source>
</reference>
<evidence type="ECO:0000259" key="7">
    <source>
        <dbReference type="PROSITE" id="PS51900"/>
    </source>
</evidence>
<evidence type="ECO:0000313" key="9">
    <source>
        <dbReference type="Proteomes" id="UP000180235"/>
    </source>
</evidence>
<dbReference type="InterPro" id="IPR044068">
    <property type="entry name" value="CB"/>
</dbReference>
<dbReference type="Pfam" id="PF13356">
    <property type="entry name" value="Arm-DNA-bind_3"/>
    <property type="match status" value="1"/>
</dbReference>
<evidence type="ECO:0000256" key="3">
    <source>
        <dbReference type="ARBA" id="ARBA00023125"/>
    </source>
</evidence>
<keyword evidence="2" id="KW-0229">DNA integration</keyword>
<evidence type="ECO:0000313" key="8">
    <source>
        <dbReference type="EMBL" id="APB32799.1"/>
    </source>
</evidence>
<dbReference type="Gene3D" id="1.10.443.10">
    <property type="entry name" value="Intergrase catalytic core"/>
    <property type="match status" value="1"/>
</dbReference>
<dbReference type="SUPFAM" id="SSF56349">
    <property type="entry name" value="DNA breaking-rejoining enzymes"/>
    <property type="match status" value="1"/>
</dbReference>
<evidence type="ECO:0000256" key="1">
    <source>
        <dbReference type="ARBA" id="ARBA00008857"/>
    </source>
</evidence>
<dbReference type="KEGG" id="glt:GlitD10_0487"/>
<dbReference type="GO" id="GO:0003677">
    <property type="term" value="F:DNA binding"/>
    <property type="evidence" value="ECO:0007669"/>
    <property type="project" value="UniProtKB-UniRule"/>
</dbReference>
<accession>A0A1J0AA44</accession>
<dbReference type="GO" id="GO:0006310">
    <property type="term" value="P:DNA recombination"/>
    <property type="evidence" value="ECO:0007669"/>
    <property type="project" value="UniProtKB-KW"/>
</dbReference>
<name>A0A1J0AA44_9CYAN</name>
<dbReference type="InterPro" id="IPR053876">
    <property type="entry name" value="Phage_int_M"/>
</dbReference>
<comment type="similarity">
    <text evidence="1">Belongs to the 'phage' integrase family.</text>
</comment>
<keyword evidence="4" id="KW-0233">DNA recombination</keyword>
<dbReference type="InterPro" id="IPR050808">
    <property type="entry name" value="Phage_Integrase"/>
</dbReference>
<dbReference type="Proteomes" id="UP000180235">
    <property type="component" value="Chromosome"/>
</dbReference>
<keyword evidence="3 5" id="KW-0238">DNA-binding</keyword>
<protein>
    <submittedName>
        <fullName evidence="8">Phage integrase</fullName>
    </submittedName>
</protein>
<dbReference type="PANTHER" id="PTHR30629">
    <property type="entry name" value="PROPHAGE INTEGRASE"/>
    <property type="match status" value="1"/>
</dbReference>
<dbReference type="InterPro" id="IPR002104">
    <property type="entry name" value="Integrase_catalytic"/>
</dbReference>
<evidence type="ECO:0000259" key="6">
    <source>
        <dbReference type="PROSITE" id="PS51898"/>
    </source>
</evidence>
<dbReference type="AlphaFoldDB" id="A0A1J0AA44"/>
<gene>
    <name evidence="8" type="ORF">GlitD10_0487</name>
</gene>
<sequence length="398" mass="45692">MGKGLTDTAIRAVRKVDKITRLWDSAGLYLEVMPEGGKRWRVKYFFEGRECRLSVGIYPEVSLKRARERRDAIREKVAQGINPSVERRAVKQSAMRQAETVEAIGREWLLKKSNTIAPSHSRTIEQRLQNDIFPHLGDCPISEVTAQELLKTLRIVEGRGALETAHRELNYLSQIWRYAVATGRVTHDVTYSLRGALPPVKHEHFAAVTDPPELGKYLSMFDAYPGGVIVRAGLRITPHVFVRPGELRTARWVDIDLENSEWRYTVTKTDSQHIVPLSRQVKELFQELLPITGRFEYVFTSFRNKNQPISNMALNAALKNMGISSDIMTAHGFRATARTLLDEVLGFRIDLIEHQLAHNVKDPLGRAYNRTQFLKERHILMQKWSDYLDELKVKYGQF</sequence>
<dbReference type="InterPro" id="IPR010998">
    <property type="entry name" value="Integrase_recombinase_N"/>
</dbReference>
<dbReference type="GO" id="GO:0015074">
    <property type="term" value="P:DNA integration"/>
    <property type="evidence" value="ECO:0007669"/>
    <property type="project" value="UniProtKB-KW"/>
</dbReference>
<dbReference type="InterPro" id="IPR038488">
    <property type="entry name" value="Integrase_DNA-bd_sf"/>
</dbReference>
<dbReference type="PROSITE" id="PS51900">
    <property type="entry name" value="CB"/>
    <property type="match status" value="1"/>
</dbReference>
<evidence type="ECO:0000256" key="2">
    <source>
        <dbReference type="ARBA" id="ARBA00022908"/>
    </source>
</evidence>
<feature type="domain" description="Tyr recombinase" evidence="6">
    <location>
        <begin position="204"/>
        <end position="381"/>
    </location>
</feature>
<dbReference type="STRING" id="1188229.GlitD10_0487"/>
<dbReference type="Gene3D" id="3.30.160.390">
    <property type="entry name" value="Integrase, DNA-binding domain"/>
    <property type="match status" value="1"/>
</dbReference>
<dbReference type="Pfam" id="PF00589">
    <property type="entry name" value="Phage_integrase"/>
    <property type="match status" value="1"/>
</dbReference>
<keyword evidence="9" id="KW-1185">Reference proteome</keyword>
<dbReference type="Pfam" id="PF22022">
    <property type="entry name" value="Phage_int_M"/>
    <property type="match status" value="1"/>
</dbReference>
<dbReference type="PANTHER" id="PTHR30629:SF2">
    <property type="entry name" value="PROPHAGE INTEGRASE INTS-RELATED"/>
    <property type="match status" value="1"/>
</dbReference>
<feature type="domain" description="Core-binding (CB)" evidence="7">
    <location>
        <begin position="99"/>
        <end position="180"/>
    </location>
</feature>
<dbReference type="CDD" id="cd00801">
    <property type="entry name" value="INT_P4_C"/>
    <property type="match status" value="1"/>
</dbReference>
<dbReference type="InterPro" id="IPR013762">
    <property type="entry name" value="Integrase-like_cat_sf"/>
</dbReference>
<dbReference type="Gene3D" id="1.10.150.130">
    <property type="match status" value="1"/>
</dbReference>
<proteinExistence type="inferred from homology"/>
<evidence type="ECO:0000256" key="5">
    <source>
        <dbReference type="PROSITE-ProRule" id="PRU01248"/>
    </source>
</evidence>